<evidence type="ECO:0000259" key="6">
    <source>
        <dbReference type="Pfam" id="PF14378"/>
    </source>
</evidence>
<sequence>MGVTDTVAVGGTEVRLDRSDSSHVVGAPEPARLARFLPGLPTLVGLFEFVLLYGLYKFYSSIRNGVGWEDRATAYETGAAILRVQDALFLSWERPLNHWVASSDVLSAVVAVHYQSFHFWLTPLVLIWLYRRRRAHYRVASAIWMGTTFLALIGFYLLPTAPPRLMAGEGFVDVMRETSTWGWWATSGAPGPEMISNQFAAMPSLHCAWAAWCGAVVYLLVRRTWVRVLAVGYPLSTFVVVMATANHYLLDIVAGVALLVLVAGLVVLVDRQLRARREQAAPA</sequence>
<evidence type="ECO:0000256" key="4">
    <source>
        <dbReference type="ARBA" id="ARBA00023136"/>
    </source>
</evidence>
<feature type="transmembrane region" description="Helical" evidence="5">
    <location>
        <begin position="137"/>
        <end position="158"/>
    </location>
</feature>
<evidence type="ECO:0000313" key="8">
    <source>
        <dbReference type="Proteomes" id="UP000198960"/>
    </source>
</evidence>
<evidence type="ECO:0000256" key="2">
    <source>
        <dbReference type="ARBA" id="ARBA00022692"/>
    </source>
</evidence>
<evidence type="ECO:0000256" key="1">
    <source>
        <dbReference type="ARBA" id="ARBA00004141"/>
    </source>
</evidence>
<dbReference type="InterPro" id="IPR052185">
    <property type="entry name" value="IPC_Synthase-Related"/>
</dbReference>
<feature type="domain" description="Inositolphosphotransferase Aur1/Ipt1" evidence="6">
    <location>
        <begin position="80"/>
        <end position="263"/>
    </location>
</feature>
<dbReference type="Gene3D" id="1.20.144.10">
    <property type="entry name" value="Phosphatidic acid phosphatase type 2/haloperoxidase"/>
    <property type="match status" value="1"/>
</dbReference>
<dbReference type="STRING" id="673521.SAMN05660991_03578"/>
<protein>
    <submittedName>
        <fullName evidence="7">PAP2 superfamily protein</fullName>
    </submittedName>
</protein>
<keyword evidence="8" id="KW-1185">Reference proteome</keyword>
<accession>A0A1H8VII1</accession>
<dbReference type="PANTHER" id="PTHR31310:SF7">
    <property type="entry name" value="PA-PHOSPHATASE RELATED-FAMILY PROTEIN DDB_G0268928"/>
    <property type="match status" value="1"/>
</dbReference>
<evidence type="ECO:0000256" key="3">
    <source>
        <dbReference type="ARBA" id="ARBA00022989"/>
    </source>
</evidence>
<dbReference type="GO" id="GO:0016020">
    <property type="term" value="C:membrane"/>
    <property type="evidence" value="ECO:0007669"/>
    <property type="project" value="UniProtKB-SubCell"/>
</dbReference>
<evidence type="ECO:0000256" key="5">
    <source>
        <dbReference type="SAM" id="Phobius"/>
    </source>
</evidence>
<gene>
    <name evidence="7" type="ORF">SAMN05660991_03578</name>
</gene>
<organism evidence="7 8">
    <name type="scientific">Trujillonella endophytica</name>
    <dbReference type="NCBI Taxonomy" id="673521"/>
    <lineage>
        <taxon>Bacteria</taxon>
        <taxon>Bacillati</taxon>
        <taxon>Actinomycetota</taxon>
        <taxon>Actinomycetes</taxon>
        <taxon>Geodermatophilales</taxon>
        <taxon>Geodermatophilaceae</taxon>
        <taxon>Trujillonella</taxon>
    </lineage>
</organism>
<keyword evidence="2 5" id="KW-0812">Transmembrane</keyword>
<name>A0A1H8VII1_9ACTN</name>
<dbReference type="EMBL" id="FOEE01000012">
    <property type="protein sequence ID" value="SEP15225.1"/>
    <property type="molecule type" value="Genomic_DNA"/>
</dbReference>
<feature type="transmembrane region" description="Helical" evidence="5">
    <location>
        <begin position="36"/>
        <end position="56"/>
    </location>
</feature>
<comment type="subcellular location">
    <subcellularLocation>
        <location evidence="1">Membrane</location>
        <topology evidence="1">Multi-pass membrane protein</topology>
    </subcellularLocation>
</comment>
<feature type="transmembrane region" description="Helical" evidence="5">
    <location>
        <begin position="228"/>
        <end position="246"/>
    </location>
</feature>
<dbReference type="InterPro" id="IPR026841">
    <property type="entry name" value="Aur1/Ipt1"/>
</dbReference>
<dbReference type="Proteomes" id="UP000198960">
    <property type="component" value="Unassembled WGS sequence"/>
</dbReference>
<dbReference type="PANTHER" id="PTHR31310">
    <property type="match status" value="1"/>
</dbReference>
<feature type="transmembrane region" description="Helical" evidence="5">
    <location>
        <begin position="200"/>
        <end position="221"/>
    </location>
</feature>
<dbReference type="AlphaFoldDB" id="A0A1H8VII1"/>
<dbReference type="CDD" id="cd03386">
    <property type="entry name" value="PAP2_Aur1_like"/>
    <property type="match status" value="1"/>
</dbReference>
<feature type="transmembrane region" description="Helical" evidence="5">
    <location>
        <begin position="252"/>
        <end position="269"/>
    </location>
</feature>
<evidence type="ECO:0000313" key="7">
    <source>
        <dbReference type="EMBL" id="SEP15225.1"/>
    </source>
</evidence>
<proteinExistence type="predicted"/>
<keyword evidence="4 5" id="KW-0472">Membrane</keyword>
<reference evidence="8" key="1">
    <citation type="submission" date="2016-10" db="EMBL/GenBank/DDBJ databases">
        <authorList>
            <person name="Varghese N."/>
            <person name="Submissions S."/>
        </authorList>
    </citation>
    <scope>NUCLEOTIDE SEQUENCE [LARGE SCALE GENOMIC DNA]</scope>
    <source>
        <strain evidence="8">DSM 45413</strain>
    </source>
</reference>
<keyword evidence="3 5" id="KW-1133">Transmembrane helix</keyword>
<dbReference type="Pfam" id="PF14378">
    <property type="entry name" value="PAP2_3"/>
    <property type="match status" value="1"/>
</dbReference>